<dbReference type="Proteomes" id="UP001054945">
    <property type="component" value="Unassembled WGS sequence"/>
</dbReference>
<evidence type="ECO:0000313" key="1">
    <source>
        <dbReference type="EMBL" id="GIY90601.1"/>
    </source>
</evidence>
<protein>
    <submittedName>
        <fullName evidence="1">Uncharacterized protein</fullName>
    </submittedName>
</protein>
<organism evidence="1 2">
    <name type="scientific">Caerostris extrusa</name>
    <name type="common">Bark spider</name>
    <name type="synonym">Caerostris bankana</name>
    <dbReference type="NCBI Taxonomy" id="172846"/>
    <lineage>
        <taxon>Eukaryota</taxon>
        <taxon>Metazoa</taxon>
        <taxon>Ecdysozoa</taxon>
        <taxon>Arthropoda</taxon>
        <taxon>Chelicerata</taxon>
        <taxon>Arachnida</taxon>
        <taxon>Araneae</taxon>
        <taxon>Araneomorphae</taxon>
        <taxon>Entelegynae</taxon>
        <taxon>Araneoidea</taxon>
        <taxon>Araneidae</taxon>
        <taxon>Caerostris</taxon>
    </lineage>
</organism>
<dbReference type="AlphaFoldDB" id="A0AAV4X9G2"/>
<comment type="caution">
    <text evidence="1">The sequence shown here is derived from an EMBL/GenBank/DDBJ whole genome shotgun (WGS) entry which is preliminary data.</text>
</comment>
<gene>
    <name evidence="1" type="ORF">CEXT_795691</name>
</gene>
<reference evidence="1 2" key="1">
    <citation type="submission" date="2021-06" db="EMBL/GenBank/DDBJ databases">
        <title>Caerostris extrusa draft genome.</title>
        <authorList>
            <person name="Kono N."/>
            <person name="Arakawa K."/>
        </authorList>
    </citation>
    <scope>NUCLEOTIDE SEQUENCE [LARGE SCALE GENOMIC DNA]</scope>
</reference>
<sequence>MFSFFLKHKSDVVSSPQSCFLAQVENLGYSIKEILSGSGGESNNQEVRKEFCKKESELFKTHTCMRTSDPNRSCRHAVIRTIVKVAYILSNTFQSGGFHRFFNTKAFQESCLHP</sequence>
<accession>A0AAV4X9G2</accession>
<keyword evidence="2" id="KW-1185">Reference proteome</keyword>
<name>A0AAV4X9G2_CAEEX</name>
<evidence type="ECO:0000313" key="2">
    <source>
        <dbReference type="Proteomes" id="UP001054945"/>
    </source>
</evidence>
<dbReference type="EMBL" id="BPLR01017330">
    <property type="protein sequence ID" value="GIY90601.1"/>
    <property type="molecule type" value="Genomic_DNA"/>
</dbReference>
<proteinExistence type="predicted"/>